<dbReference type="AlphaFoldDB" id="A0A0W8FBS7"/>
<protein>
    <submittedName>
        <fullName evidence="1">Uncharacterized protein</fullName>
    </submittedName>
</protein>
<gene>
    <name evidence="1" type="ORF">ASZ90_012003</name>
</gene>
<name>A0A0W8FBS7_9ZZZZ</name>
<dbReference type="EMBL" id="LNQE01001390">
    <property type="protein sequence ID" value="KUG18298.1"/>
    <property type="molecule type" value="Genomic_DNA"/>
</dbReference>
<proteinExistence type="predicted"/>
<sequence>MTTSQIPEAENASRHKKVRSALMPPLDAGRVVILHFDLSLDSKIPQSQNCSI</sequence>
<evidence type="ECO:0000313" key="1">
    <source>
        <dbReference type="EMBL" id="KUG18298.1"/>
    </source>
</evidence>
<accession>A0A0W8FBS7</accession>
<organism evidence="1">
    <name type="scientific">hydrocarbon metagenome</name>
    <dbReference type="NCBI Taxonomy" id="938273"/>
    <lineage>
        <taxon>unclassified sequences</taxon>
        <taxon>metagenomes</taxon>
        <taxon>ecological metagenomes</taxon>
    </lineage>
</organism>
<comment type="caution">
    <text evidence="1">The sequence shown here is derived from an EMBL/GenBank/DDBJ whole genome shotgun (WGS) entry which is preliminary data.</text>
</comment>
<reference evidence="1" key="1">
    <citation type="journal article" date="2015" name="Proc. Natl. Acad. Sci. U.S.A.">
        <title>Networks of energetic and metabolic interactions define dynamics in microbial communities.</title>
        <authorList>
            <person name="Embree M."/>
            <person name="Liu J.K."/>
            <person name="Al-Bassam M.M."/>
            <person name="Zengler K."/>
        </authorList>
    </citation>
    <scope>NUCLEOTIDE SEQUENCE</scope>
</reference>